<keyword evidence="2" id="KW-0732">Signal</keyword>
<protein>
    <submittedName>
        <fullName evidence="4">Outer membrane lipoprotein-sorting protein</fullName>
    </submittedName>
</protein>
<dbReference type="RefSeq" id="WP_025849093.1">
    <property type="nucleotide sequence ID" value="NZ_BJOD01000047.1"/>
</dbReference>
<evidence type="ECO:0000313" key="4">
    <source>
        <dbReference type="EMBL" id="RNB54533.1"/>
    </source>
</evidence>
<keyword evidence="6" id="KW-1185">Reference proteome</keyword>
<feature type="region of interest" description="Disordered" evidence="1">
    <location>
        <begin position="25"/>
        <end position="54"/>
    </location>
</feature>
<dbReference type="Proteomes" id="UP000276178">
    <property type="component" value="Unassembled WGS sequence"/>
</dbReference>
<evidence type="ECO:0000256" key="2">
    <source>
        <dbReference type="SAM" id="SignalP"/>
    </source>
</evidence>
<organism evidence="4 5">
    <name type="scientific">Brevibacillus agri</name>
    <dbReference type="NCBI Taxonomy" id="51101"/>
    <lineage>
        <taxon>Bacteria</taxon>
        <taxon>Bacillati</taxon>
        <taxon>Bacillota</taxon>
        <taxon>Bacilli</taxon>
        <taxon>Bacillales</taxon>
        <taxon>Paenibacillaceae</taxon>
        <taxon>Brevibacillus</taxon>
    </lineage>
</organism>
<name>A0A3M8AU41_9BACL</name>
<evidence type="ECO:0000256" key="1">
    <source>
        <dbReference type="SAM" id="MobiDB-lite"/>
    </source>
</evidence>
<dbReference type="GeneID" id="82810226"/>
<accession>A0A3M8AU41</accession>
<dbReference type="Proteomes" id="UP000317180">
    <property type="component" value="Unassembled WGS sequence"/>
</dbReference>
<evidence type="ECO:0000313" key="5">
    <source>
        <dbReference type="Proteomes" id="UP000276178"/>
    </source>
</evidence>
<comment type="caution">
    <text evidence="4">The sequence shown here is derived from an EMBL/GenBank/DDBJ whole genome shotgun (WGS) entry which is preliminary data.</text>
</comment>
<dbReference type="EMBL" id="BJOD01000047">
    <property type="protein sequence ID" value="GED27696.1"/>
    <property type="molecule type" value="Genomic_DNA"/>
</dbReference>
<dbReference type="Gene3D" id="2.50.20.10">
    <property type="entry name" value="Lipoprotein localisation LolA/LolB/LppX"/>
    <property type="match status" value="1"/>
</dbReference>
<proteinExistence type="predicted"/>
<evidence type="ECO:0000313" key="6">
    <source>
        <dbReference type="Proteomes" id="UP000317180"/>
    </source>
</evidence>
<dbReference type="EMBL" id="RHHN01000039">
    <property type="protein sequence ID" value="RNB54533.1"/>
    <property type="molecule type" value="Genomic_DNA"/>
</dbReference>
<feature type="signal peptide" evidence="2">
    <location>
        <begin position="1"/>
        <end position="23"/>
    </location>
</feature>
<dbReference type="OrthoDB" id="2881381at2"/>
<gene>
    <name evidence="3" type="ORF">BAG01nite_37980</name>
    <name evidence="4" type="ORF">EB820_14055</name>
</gene>
<keyword evidence="4" id="KW-0449">Lipoprotein</keyword>
<dbReference type="PROSITE" id="PS51257">
    <property type="entry name" value="PROKAR_LIPOPROTEIN"/>
    <property type="match status" value="1"/>
</dbReference>
<reference evidence="4 5" key="1">
    <citation type="submission" date="2018-10" db="EMBL/GenBank/DDBJ databases">
        <title>Phylogenomics of Brevibacillus.</title>
        <authorList>
            <person name="Dunlap C."/>
        </authorList>
    </citation>
    <scope>NUCLEOTIDE SEQUENCE [LARGE SCALE GENOMIC DNA]</scope>
    <source>
        <strain evidence="4 5">NRRL NRS 1219</strain>
    </source>
</reference>
<evidence type="ECO:0000313" key="3">
    <source>
        <dbReference type="EMBL" id="GED27696.1"/>
    </source>
</evidence>
<dbReference type="AlphaFoldDB" id="A0A3M8AU41"/>
<feature type="chain" id="PRO_5018292463" evidence="2">
    <location>
        <begin position="24"/>
        <end position="298"/>
    </location>
</feature>
<reference evidence="3 6" key="2">
    <citation type="submission" date="2019-06" db="EMBL/GenBank/DDBJ databases">
        <title>Whole genome shotgun sequence of Brevibacillus agri NBRC 15538.</title>
        <authorList>
            <person name="Hosoyama A."/>
            <person name="Uohara A."/>
            <person name="Ohji S."/>
            <person name="Ichikawa N."/>
        </authorList>
    </citation>
    <scope>NUCLEOTIDE SEQUENCE [LARGE SCALE GENOMIC DNA]</scope>
    <source>
        <strain evidence="3 6">NBRC 15538</strain>
    </source>
</reference>
<sequence>MKKIVWLHLLVALIAGGCSHPNAADLNHSPQAQSEAVQPHADAQKGPSLPKPLEQETVFSPQKQAEIASDMTKKEVLTKLLNTVDYFETAVGKFELLRKGKKSLVEYQLSLSEMEGGYSKVTDYDADSKPSRVWLTYYKNGTLWRTEDGSSATLDAKKYKFNRSGATLIPEEAFRTDSQGMTVTTYRERPPIGIAQSSLFPYEIASNFTRDYNDWEIEKQDERLLDHHTIVLTGKIKNSDKHGAQTFRFWVDKDSGILAKYELYDGNSNVVSYLKPVELHVNVPVETKMFEPPHQNKK</sequence>